<comment type="similarity">
    <text evidence="4">Belongs to the eukaryotic RecA-like protein family.</text>
</comment>
<dbReference type="Pfam" id="PF08423">
    <property type="entry name" value="Rad51"/>
    <property type="match status" value="1"/>
</dbReference>
<keyword evidence="4" id="KW-0233">DNA recombination</keyword>
<evidence type="ECO:0000256" key="3">
    <source>
        <dbReference type="ARBA" id="ARBA00023125"/>
    </source>
</evidence>
<dbReference type="Pfam" id="PF14520">
    <property type="entry name" value="HHH_5"/>
    <property type="match status" value="1"/>
</dbReference>
<sequence length="315" mass="34610">MHDIDELAGVENIGKVTIAKLKALGIEHVEDLVLFNPEELEELAGIDFERALRIVRAARRIAGWETKAYTGREYAALLQKRDALSSGVASIDELMGGGFTVYDIYEFAGEFGTGKTQLCHQLAVTVQLPPARGGLGGGAVYVDTEGTFSPERIEGIGERFGVEDPLSGIYVVRPLSVDELEEFVVRGLPKVLKSGARLVVIDSVIALYRAQFRGREWLAMRQQRINYMLDWLKRLSRLYGTVTVITNQVVSVPSAWGVAVKLPAGGNIIAHASTHRFLMKRTGETFLVEVLDSPRLPRGASAEFAIARDGLRDAR</sequence>
<dbReference type="InterPro" id="IPR020588">
    <property type="entry name" value="RecA_ATP-bd"/>
</dbReference>
<keyword evidence="2" id="KW-0067">ATP-binding</keyword>
<dbReference type="GO" id="GO:0140664">
    <property type="term" value="F:ATP-dependent DNA damage sensor activity"/>
    <property type="evidence" value="ECO:0007669"/>
    <property type="project" value="InterPro"/>
</dbReference>
<dbReference type="AlphaFoldDB" id="A0A7L9FI32"/>
<dbReference type="GeneID" id="59148757"/>
<organism evidence="6 7">
    <name type="scientific">Infirmifilum lucidum</name>
    <dbReference type="NCBI Taxonomy" id="2776706"/>
    <lineage>
        <taxon>Archaea</taxon>
        <taxon>Thermoproteota</taxon>
        <taxon>Thermoprotei</taxon>
        <taxon>Thermofilales</taxon>
        <taxon>Thermofilaceae</taxon>
        <taxon>Infirmifilum</taxon>
    </lineage>
</organism>
<dbReference type="RefSeq" id="WP_192819349.1">
    <property type="nucleotide sequence ID" value="NZ_CP062310.1"/>
</dbReference>
<evidence type="ECO:0000256" key="4">
    <source>
        <dbReference type="PIRNR" id="PIRNR005856"/>
    </source>
</evidence>
<proteinExistence type="inferred from homology"/>
<dbReference type="GO" id="GO:0006281">
    <property type="term" value="P:DNA repair"/>
    <property type="evidence" value="ECO:0007669"/>
    <property type="project" value="InterPro"/>
</dbReference>
<dbReference type="SUPFAM" id="SSF47794">
    <property type="entry name" value="Rad51 N-terminal domain-like"/>
    <property type="match status" value="1"/>
</dbReference>
<gene>
    <name evidence="6" type="primary">radA</name>
    <name evidence="6" type="ORF">IG193_02635</name>
</gene>
<evidence type="ECO:0000313" key="6">
    <source>
        <dbReference type="EMBL" id="QOJ79377.1"/>
    </source>
</evidence>
<dbReference type="InParanoid" id="A0A7L9FI32"/>
<dbReference type="Gene3D" id="1.10.150.20">
    <property type="entry name" value="5' to 3' exonuclease, C-terminal subdomain"/>
    <property type="match status" value="1"/>
</dbReference>
<dbReference type="KEGG" id="thel:IG193_02635"/>
<dbReference type="Gene3D" id="3.40.50.300">
    <property type="entry name" value="P-loop containing nucleotide triphosphate hydrolases"/>
    <property type="match status" value="1"/>
</dbReference>
<dbReference type="InterPro" id="IPR016467">
    <property type="entry name" value="DNA_recomb/repair_RecA-like"/>
</dbReference>
<dbReference type="GO" id="GO:0006310">
    <property type="term" value="P:DNA recombination"/>
    <property type="evidence" value="ECO:0007669"/>
    <property type="project" value="UniProtKB-KW"/>
</dbReference>
<comment type="function">
    <text evidence="4">Involved in DNA repair and in homologous recombination. Binds and assemble on single-stranded DNA to form a nucleoprotein filament. Hydrolyzes ATP in a ssDNA-dependent manner and promotes DNA strand exchange between homologous DNA molecules.</text>
</comment>
<dbReference type="PANTHER" id="PTHR22942:SF30">
    <property type="entry name" value="MEIOTIC RECOMBINATION PROTEIN DMC1_LIM15 HOMOLOG"/>
    <property type="match status" value="1"/>
</dbReference>
<keyword evidence="4" id="KW-0227">DNA damage</keyword>
<feature type="domain" description="RecA family profile 1" evidence="5">
    <location>
        <begin position="80"/>
        <end position="249"/>
    </location>
</feature>
<dbReference type="EMBL" id="CP062310">
    <property type="protein sequence ID" value="QOJ79377.1"/>
    <property type="molecule type" value="Genomic_DNA"/>
</dbReference>
<accession>A0A7L9FI32</accession>
<dbReference type="GO" id="GO:0005524">
    <property type="term" value="F:ATP binding"/>
    <property type="evidence" value="ECO:0007669"/>
    <property type="project" value="UniProtKB-KW"/>
</dbReference>
<keyword evidence="3 4" id="KW-0238">DNA-binding</keyword>
<dbReference type="PANTHER" id="PTHR22942">
    <property type="entry name" value="RECA/RAD51/RADA DNA STRAND-PAIRING FAMILY MEMBER"/>
    <property type="match status" value="1"/>
</dbReference>
<evidence type="ECO:0000259" key="5">
    <source>
        <dbReference type="PROSITE" id="PS50162"/>
    </source>
</evidence>
<dbReference type="InterPro" id="IPR027417">
    <property type="entry name" value="P-loop_NTPase"/>
</dbReference>
<protein>
    <recommendedName>
        <fullName evidence="4">DNA repair and recombination protein RadA</fullName>
    </recommendedName>
</protein>
<dbReference type="Proteomes" id="UP000594121">
    <property type="component" value="Chromosome"/>
</dbReference>
<dbReference type="PROSITE" id="PS50162">
    <property type="entry name" value="RECA_2"/>
    <property type="match status" value="1"/>
</dbReference>
<dbReference type="InterPro" id="IPR013632">
    <property type="entry name" value="Rad51_C"/>
</dbReference>
<name>A0A7L9FI32_9CREN</name>
<dbReference type="NCBIfam" id="NF003301">
    <property type="entry name" value="PRK04301.1"/>
    <property type="match status" value="1"/>
</dbReference>
<keyword evidence="1" id="KW-0547">Nucleotide-binding</keyword>
<reference evidence="6 7" key="1">
    <citation type="submission" date="2020-10" db="EMBL/GenBank/DDBJ databases">
        <title>Thermofilum lucidum 3507LT sp. nov. a novel member of Thermofilaceae family isolated from Chile hot spring, and proposal of description order Thermofilales.</title>
        <authorList>
            <person name="Zayulina K.S."/>
            <person name="Elcheninov A.G."/>
            <person name="Toshchakov S.V."/>
            <person name="Kublanov I.V."/>
        </authorList>
    </citation>
    <scope>NUCLEOTIDE SEQUENCE [LARGE SCALE GENOMIC DNA]</scope>
    <source>
        <strain evidence="6 7">3507LT</strain>
    </source>
</reference>
<dbReference type="GO" id="GO:0003677">
    <property type="term" value="F:DNA binding"/>
    <property type="evidence" value="ECO:0007669"/>
    <property type="project" value="UniProtKB-KW"/>
</dbReference>
<dbReference type="PIRSF" id="PIRSF005856">
    <property type="entry name" value="Rad51"/>
    <property type="match status" value="1"/>
</dbReference>
<evidence type="ECO:0000256" key="1">
    <source>
        <dbReference type="ARBA" id="ARBA00022741"/>
    </source>
</evidence>
<evidence type="ECO:0000256" key="2">
    <source>
        <dbReference type="ARBA" id="ARBA00022840"/>
    </source>
</evidence>
<dbReference type="InterPro" id="IPR010995">
    <property type="entry name" value="DNA_repair_Rad51/TF_NusA_a-hlx"/>
</dbReference>
<evidence type="ECO:0000313" key="7">
    <source>
        <dbReference type="Proteomes" id="UP000594121"/>
    </source>
</evidence>
<keyword evidence="7" id="KW-1185">Reference proteome</keyword>
<dbReference type="SUPFAM" id="SSF52540">
    <property type="entry name" value="P-loop containing nucleoside triphosphate hydrolases"/>
    <property type="match status" value="1"/>
</dbReference>